<proteinExistence type="inferred from homology"/>
<evidence type="ECO:0000256" key="9">
    <source>
        <dbReference type="ARBA" id="ARBA00050776"/>
    </source>
</evidence>
<dbReference type="EC" id="2.8.1.7" evidence="3"/>
<dbReference type="InterPro" id="IPR015424">
    <property type="entry name" value="PyrdxlP-dep_Trfase"/>
</dbReference>
<evidence type="ECO:0000256" key="2">
    <source>
        <dbReference type="ARBA" id="ARBA00006490"/>
    </source>
</evidence>
<dbReference type="EMBL" id="FNDZ01000001">
    <property type="protein sequence ID" value="SDH86724.1"/>
    <property type="molecule type" value="Genomic_DNA"/>
</dbReference>
<dbReference type="InterPro" id="IPR015421">
    <property type="entry name" value="PyrdxlP-dep_Trfase_major"/>
</dbReference>
<feature type="domain" description="Aminotransferase class V" evidence="12">
    <location>
        <begin position="6"/>
        <end position="366"/>
    </location>
</feature>
<comment type="similarity">
    <text evidence="2">Belongs to the class-V pyridoxal-phosphate-dependent aminotransferase family. NifS/IscS subfamily.</text>
</comment>
<dbReference type="PIRSF" id="PIRSF005572">
    <property type="entry name" value="NifS"/>
    <property type="match status" value="1"/>
</dbReference>
<evidence type="ECO:0000313" key="14">
    <source>
        <dbReference type="Proteomes" id="UP000183255"/>
    </source>
</evidence>
<evidence type="ECO:0000313" key="13">
    <source>
        <dbReference type="EMBL" id="SDH86724.1"/>
    </source>
</evidence>
<dbReference type="InterPro" id="IPR016454">
    <property type="entry name" value="Cysteine_dSase"/>
</dbReference>
<dbReference type="InterPro" id="IPR000192">
    <property type="entry name" value="Aminotrans_V_dom"/>
</dbReference>
<evidence type="ECO:0000256" key="5">
    <source>
        <dbReference type="ARBA" id="ARBA00022723"/>
    </source>
</evidence>
<organism evidence="13 14">
    <name type="scientific">Proteiniclasticum ruminis</name>
    <dbReference type="NCBI Taxonomy" id="398199"/>
    <lineage>
        <taxon>Bacteria</taxon>
        <taxon>Bacillati</taxon>
        <taxon>Bacillota</taxon>
        <taxon>Clostridia</taxon>
        <taxon>Eubacteriales</taxon>
        <taxon>Clostridiaceae</taxon>
        <taxon>Proteiniclasticum</taxon>
    </lineage>
</organism>
<keyword evidence="8" id="KW-0411">Iron-sulfur</keyword>
<keyword evidence="11" id="KW-0175">Coiled coil</keyword>
<keyword evidence="7" id="KW-0408">Iron</keyword>
<evidence type="ECO:0000256" key="4">
    <source>
        <dbReference type="ARBA" id="ARBA00022679"/>
    </source>
</evidence>
<dbReference type="PROSITE" id="PS00595">
    <property type="entry name" value="AA_TRANSFER_CLASS_5"/>
    <property type="match status" value="1"/>
</dbReference>
<dbReference type="InterPro" id="IPR015422">
    <property type="entry name" value="PyrdxlP-dep_Trfase_small"/>
</dbReference>
<evidence type="ECO:0000259" key="12">
    <source>
        <dbReference type="Pfam" id="PF00266"/>
    </source>
</evidence>
<comment type="catalytic activity">
    <reaction evidence="9">
        <text>(sulfur carrier)-H + L-cysteine = (sulfur carrier)-SH + L-alanine</text>
        <dbReference type="Rhea" id="RHEA:43892"/>
        <dbReference type="Rhea" id="RHEA-COMP:14737"/>
        <dbReference type="Rhea" id="RHEA-COMP:14739"/>
        <dbReference type="ChEBI" id="CHEBI:29917"/>
        <dbReference type="ChEBI" id="CHEBI:35235"/>
        <dbReference type="ChEBI" id="CHEBI:57972"/>
        <dbReference type="ChEBI" id="CHEBI:64428"/>
        <dbReference type="EC" id="2.8.1.7"/>
    </reaction>
</comment>
<evidence type="ECO:0000256" key="6">
    <source>
        <dbReference type="ARBA" id="ARBA00022898"/>
    </source>
</evidence>
<dbReference type="AlphaFoldDB" id="A0A1G8FX49"/>
<dbReference type="GO" id="GO:0051536">
    <property type="term" value="F:iron-sulfur cluster binding"/>
    <property type="evidence" value="ECO:0007669"/>
    <property type="project" value="UniProtKB-KW"/>
</dbReference>
<dbReference type="RefSeq" id="WP_031572632.1">
    <property type="nucleotide sequence ID" value="NZ_FNDZ01000001.1"/>
</dbReference>
<evidence type="ECO:0000256" key="7">
    <source>
        <dbReference type="ARBA" id="ARBA00023004"/>
    </source>
</evidence>
<dbReference type="PANTHER" id="PTHR11601:SF34">
    <property type="entry name" value="CYSTEINE DESULFURASE"/>
    <property type="match status" value="1"/>
</dbReference>
<reference evidence="13 14" key="1">
    <citation type="submission" date="2016-10" db="EMBL/GenBank/DDBJ databases">
        <authorList>
            <person name="de Groot N.N."/>
        </authorList>
    </citation>
    <scope>NUCLEOTIDE SEQUENCE [LARGE SCALE GENOMIC DNA]</scope>
    <source>
        <strain evidence="13 14">CGMCC 1.5058</strain>
    </source>
</reference>
<dbReference type="InterPro" id="IPR020578">
    <property type="entry name" value="Aminotrans_V_PyrdxlP_BS"/>
</dbReference>
<keyword evidence="5" id="KW-0479">Metal-binding</keyword>
<feature type="coiled-coil region" evidence="11">
    <location>
        <begin position="252"/>
        <end position="283"/>
    </location>
</feature>
<evidence type="ECO:0000256" key="10">
    <source>
        <dbReference type="RuleBase" id="RU004504"/>
    </source>
</evidence>
<dbReference type="GO" id="GO:0031071">
    <property type="term" value="F:cysteine desulfurase activity"/>
    <property type="evidence" value="ECO:0007669"/>
    <property type="project" value="UniProtKB-EC"/>
</dbReference>
<gene>
    <name evidence="13" type="ORF">SAMN05421804_10170</name>
</gene>
<dbReference type="Proteomes" id="UP000183255">
    <property type="component" value="Unassembled WGS sequence"/>
</dbReference>
<comment type="cofactor">
    <cofactor evidence="1 10">
        <name>pyridoxal 5'-phosphate</name>
        <dbReference type="ChEBI" id="CHEBI:597326"/>
    </cofactor>
</comment>
<name>A0A1G8FX49_9CLOT</name>
<keyword evidence="6" id="KW-0663">Pyridoxal phosphate</keyword>
<sequence>MNNKHIYLDNAATTKLDMDVFHAMTPYLTEHYGNPSSVYSFARENKSAMKRTRDSAAKIIHAKAKDIYFTSGGTEAINWALKGVFFSQRDKGNHIISVKTEHHATLHALEFLEKMGARVTYLDVNEDGTIDLKSLKDAMGSETILVSIMAANNEIGTMMPLKEIGCLCKEKGIIFHTDAVQAIGAMNIDVNEMHIDFLSASAHKFHGPKGTGFLYARSGIVFENLIHGGNQERGRRSGTENVAGIVGMGKALEILMAEMDEKNEKLKKLRDRLLDELLLIEDSILNGPEKSGRLPNNVNVSFKDVDGESLLLNLDLAGILASSGSACTSGAIDASHVLQAINVPQEYIHGSLRLSVSKYNTEDEIKDAGEKIRETVIRLRKLNRR</sequence>
<evidence type="ECO:0000256" key="8">
    <source>
        <dbReference type="ARBA" id="ARBA00023014"/>
    </source>
</evidence>
<evidence type="ECO:0000256" key="1">
    <source>
        <dbReference type="ARBA" id="ARBA00001933"/>
    </source>
</evidence>
<dbReference type="GO" id="GO:0046872">
    <property type="term" value="F:metal ion binding"/>
    <property type="evidence" value="ECO:0007669"/>
    <property type="project" value="UniProtKB-KW"/>
</dbReference>
<dbReference type="FunFam" id="3.40.640.10:FF:000084">
    <property type="entry name" value="IscS-like cysteine desulfurase"/>
    <property type="match status" value="1"/>
</dbReference>
<dbReference type="PANTHER" id="PTHR11601">
    <property type="entry name" value="CYSTEINE DESULFURYLASE FAMILY MEMBER"/>
    <property type="match status" value="1"/>
</dbReference>
<accession>A0A1G8FX49</accession>
<protein>
    <recommendedName>
        <fullName evidence="3">cysteine desulfurase</fullName>
        <ecNumber evidence="3">2.8.1.7</ecNumber>
    </recommendedName>
</protein>
<dbReference type="SUPFAM" id="SSF53383">
    <property type="entry name" value="PLP-dependent transferases"/>
    <property type="match status" value="1"/>
</dbReference>
<evidence type="ECO:0000256" key="3">
    <source>
        <dbReference type="ARBA" id="ARBA00012239"/>
    </source>
</evidence>
<keyword evidence="4" id="KW-0808">Transferase</keyword>
<dbReference type="Gene3D" id="3.40.640.10">
    <property type="entry name" value="Type I PLP-dependent aspartate aminotransferase-like (Major domain)"/>
    <property type="match status" value="1"/>
</dbReference>
<evidence type="ECO:0000256" key="11">
    <source>
        <dbReference type="SAM" id="Coils"/>
    </source>
</evidence>
<dbReference type="Gene3D" id="3.90.1150.10">
    <property type="entry name" value="Aspartate Aminotransferase, domain 1"/>
    <property type="match status" value="1"/>
</dbReference>
<dbReference type="Pfam" id="PF00266">
    <property type="entry name" value="Aminotran_5"/>
    <property type="match status" value="1"/>
</dbReference>